<evidence type="ECO:0000256" key="6">
    <source>
        <dbReference type="ARBA" id="ARBA00035292"/>
    </source>
</evidence>
<evidence type="ECO:0000259" key="9">
    <source>
        <dbReference type="PROSITE" id="PS00651"/>
    </source>
</evidence>
<comment type="function">
    <text evidence="7">Binds to the 23S rRNA.</text>
</comment>
<keyword evidence="4 7" id="KW-0689">Ribosomal protein</keyword>
<dbReference type="PROSITE" id="PS00651">
    <property type="entry name" value="RIBOSOMAL_L9"/>
    <property type="match status" value="1"/>
</dbReference>
<evidence type="ECO:0000256" key="2">
    <source>
        <dbReference type="ARBA" id="ARBA00022730"/>
    </source>
</evidence>
<dbReference type="PANTHER" id="PTHR21368">
    <property type="entry name" value="50S RIBOSOMAL PROTEIN L9"/>
    <property type="match status" value="1"/>
</dbReference>
<dbReference type="AlphaFoldDB" id="A0A518D2Z4"/>
<dbReference type="InterPro" id="IPR020070">
    <property type="entry name" value="Ribosomal_bL9_N"/>
</dbReference>
<gene>
    <name evidence="7 10" type="primary">rplI</name>
    <name evidence="10" type="ORF">Pla163_29990</name>
</gene>
<proteinExistence type="inferred from homology"/>
<dbReference type="OrthoDB" id="9788336at2"/>
<feature type="domain" description="Ribosomal protein L9" evidence="9">
    <location>
        <begin position="16"/>
        <end position="43"/>
    </location>
</feature>
<feature type="region of interest" description="Disordered" evidence="8">
    <location>
        <begin position="152"/>
        <end position="173"/>
    </location>
</feature>
<protein>
    <recommendedName>
        <fullName evidence="6 7">Large ribosomal subunit protein bL9</fullName>
    </recommendedName>
</protein>
<keyword evidence="11" id="KW-1185">Reference proteome</keyword>
<evidence type="ECO:0000256" key="8">
    <source>
        <dbReference type="SAM" id="MobiDB-lite"/>
    </source>
</evidence>
<dbReference type="InterPro" id="IPR036791">
    <property type="entry name" value="Ribosomal_bL9_C_sf"/>
</dbReference>
<dbReference type="InterPro" id="IPR020069">
    <property type="entry name" value="Ribosomal_bL9_C"/>
</dbReference>
<dbReference type="GO" id="GO:0003735">
    <property type="term" value="F:structural constituent of ribosome"/>
    <property type="evidence" value="ECO:0007669"/>
    <property type="project" value="InterPro"/>
</dbReference>
<dbReference type="HAMAP" id="MF_00503">
    <property type="entry name" value="Ribosomal_bL9"/>
    <property type="match status" value="1"/>
</dbReference>
<evidence type="ECO:0000256" key="3">
    <source>
        <dbReference type="ARBA" id="ARBA00022884"/>
    </source>
</evidence>
<evidence type="ECO:0000256" key="1">
    <source>
        <dbReference type="ARBA" id="ARBA00010605"/>
    </source>
</evidence>
<dbReference type="GO" id="GO:0019843">
    <property type="term" value="F:rRNA binding"/>
    <property type="evidence" value="ECO:0007669"/>
    <property type="project" value="UniProtKB-UniRule"/>
</dbReference>
<dbReference type="Proteomes" id="UP000319342">
    <property type="component" value="Chromosome"/>
</dbReference>
<keyword evidence="3 7" id="KW-0694">RNA-binding</keyword>
<dbReference type="Pfam" id="PF01281">
    <property type="entry name" value="Ribosomal_L9_N"/>
    <property type="match status" value="1"/>
</dbReference>
<dbReference type="GO" id="GO:0006412">
    <property type="term" value="P:translation"/>
    <property type="evidence" value="ECO:0007669"/>
    <property type="project" value="UniProtKB-UniRule"/>
</dbReference>
<dbReference type="RefSeq" id="WP_145189980.1">
    <property type="nucleotide sequence ID" value="NZ_CP036290.1"/>
</dbReference>
<evidence type="ECO:0000313" key="10">
    <source>
        <dbReference type="EMBL" id="QDU85853.1"/>
    </source>
</evidence>
<dbReference type="EMBL" id="CP036290">
    <property type="protein sequence ID" value="QDU85853.1"/>
    <property type="molecule type" value="Genomic_DNA"/>
</dbReference>
<dbReference type="NCBIfam" id="TIGR00158">
    <property type="entry name" value="L9"/>
    <property type="match status" value="1"/>
</dbReference>
<dbReference type="Gene3D" id="3.10.430.100">
    <property type="entry name" value="Ribosomal protein L9, C-terminal domain"/>
    <property type="match status" value="1"/>
</dbReference>
<accession>A0A518D2Z4</accession>
<dbReference type="InterPro" id="IPR009027">
    <property type="entry name" value="Ribosomal_bL9/RNase_H1_N"/>
</dbReference>
<dbReference type="GO" id="GO:0005840">
    <property type="term" value="C:ribosome"/>
    <property type="evidence" value="ECO:0007669"/>
    <property type="project" value="UniProtKB-KW"/>
</dbReference>
<evidence type="ECO:0000256" key="5">
    <source>
        <dbReference type="ARBA" id="ARBA00023274"/>
    </source>
</evidence>
<evidence type="ECO:0000256" key="7">
    <source>
        <dbReference type="HAMAP-Rule" id="MF_00503"/>
    </source>
</evidence>
<keyword evidence="2 7" id="KW-0699">rRNA-binding</keyword>
<comment type="similarity">
    <text evidence="1 7">Belongs to the bacterial ribosomal protein bL9 family.</text>
</comment>
<dbReference type="GO" id="GO:1990904">
    <property type="term" value="C:ribonucleoprotein complex"/>
    <property type="evidence" value="ECO:0007669"/>
    <property type="project" value="UniProtKB-KW"/>
</dbReference>
<dbReference type="Gene3D" id="3.40.5.10">
    <property type="entry name" value="Ribosomal protein L9, N-terminal domain"/>
    <property type="match status" value="1"/>
</dbReference>
<organism evidence="10 11">
    <name type="scientific">Rohdeia mirabilis</name>
    <dbReference type="NCBI Taxonomy" id="2528008"/>
    <lineage>
        <taxon>Bacteria</taxon>
        <taxon>Pseudomonadati</taxon>
        <taxon>Planctomycetota</taxon>
        <taxon>Planctomycetia</taxon>
        <taxon>Planctomycetia incertae sedis</taxon>
        <taxon>Rohdeia</taxon>
    </lineage>
</organism>
<dbReference type="InterPro" id="IPR020594">
    <property type="entry name" value="Ribosomal_bL9_bac/chp"/>
</dbReference>
<dbReference type="InterPro" id="IPR000244">
    <property type="entry name" value="Ribosomal_bL9"/>
</dbReference>
<sequence>MKSTQVLLRDNVTHLGKVGDVVQVAPGYARNFLYPRGLAIHATPENIAVMARKRVRQDAVEAERMAEFQIVADKIEGVSVTIEAKCDSTGSLYGSVGAAQIAAAMVAAEHAIEERQVRLDHPIKEIGDHEVQVHIHAELNATIKVVVQPEGGVLPAPPPEAVIEDDDDYDDRD</sequence>
<dbReference type="Pfam" id="PF03948">
    <property type="entry name" value="Ribosomal_L9_C"/>
    <property type="match status" value="1"/>
</dbReference>
<dbReference type="SUPFAM" id="SSF55653">
    <property type="entry name" value="Ribosomal protein L9 C-domain"/>
    <property type="match status" value="1"/>
</dbReference>
<feature type="compositionally biased region" description="Acidic residues" evidence="8">
    <location>
        <begin position="162"/>
        <end position="173"/>
    </location>
</feature>
<dbReference type="InterPro" id="IPR036935">
    <property type="entry name" value="Ribosomal_bL9_N_sf"/>
</dbReference>
<evidence type="ECO:0000313" key="11">
    <source>
        <dbReference type="Proteomes" id="UP000319342"/>
    </source>
</evidence>
<keyword evidence="5 7" id="KW-0687">Ribonucleoprotein</keyword>
<evidence type="ECO:0000256" key="4">
    <source>
        <dbReference type="ARBA" id="ARBA00022980"/>
    </source>
</evidence>
<name>A0A518D2Z4_9BACT</name>
<reference evidence="10 11" key="1">
    <citation type="submission" date="2019-02" db="EMBL/GenBank/DDBJ databases">
        <title>Deep-cultivation of Planctomycetes and their phenomic and genomic characterization uncovers novel biology.</title>
        <authorList>
            <person name="Wiegand S."/>
            <person name="Jogler M."/>
            <person name="Boedeker C."/>
            <person name="Pinto D."/>
            <person name="Vollmers J."/>
            <person name="Rivas-Marin E."/>
            <person name="Kohn T."/>
            <person name="Peeters S.H."/>
            <person name="Heuer A."/>
            <person name="Rast P."/>
            <person name="Oberbeckmann S."/>
            <person name="Bunk B."/>
            <person name="Jeske O."/>
            <person name="Meyerdierks A."/>
            <person name="Storesund J.E."/>
            <person name="Kallscheuer N."/>
            <person name="Luecker S."/>
            <person name="Lage O.M."/>
            <person name="Pohl T."/>
            <person name="Merkel B.J."/>
            <person name="Hornburger P."/>
            <person name="Mueller R.-W."/>
            <person name="Bruemmer F."/>
            <person name="Labrenz M."/>
            <person name="Spormann A.M."/>
            <person name="Op den Camp H."/>
            <person name="Overmann J."/>
            <person name="Amann R."/>
            <person name="Jetten M.S.M."/>
            <person name="Mascher T."/>
            <person name="Medema M.H."/>
            <person name="Devos D.P."/>
            <person name="Kaster A.-K."/>
            <person name="Ovreas L."/>
            <person name="Rohde M."/>
            <person name="Galperin M.Y."/>
            <person name="Jogler C."/>
        </authorList>
    </citation>
    <scope>NUCLEOTIDE SEQUENCE [LARGE SCALE GENOMIC DNA]</scope>
    <source>
        <strain evidence="10 11">Pla163</strain>
    </source>
</reference>
<dbReference type="SUPFAM" id="SSF55658">
    <property type="entry name" value="L9 N-domain-like"/>
    <property type="match status" value="1"/>
</dbReference>